<dbReference type="InterPro" id="IPR036689">
    <property type="entry name" value="ESAT-6-like_sf"/>
</dbReference>
<sequence length="91" mass="9859">MEANDPLTTECLRQLLEQQGAGLRRIAARLDGARHRSRRETAPVSWSGRARDAHDALAERMQQALTGARDALELAEHCSARAAATLAGRVG</sequence>
<dbReference type="AlphaFoldDB" id="A0A4R8VCL9"/>
<dbReference type="RefSeq" id="WP_104095711.1">
    <property type="nucleotide sequence ID" value="NZ_JACHBP010000001.1"/>
</dbReference>
<proteinExistence type="predicted"/>
<protein>
    <submittedName>
        <fullName evidence="1">Uncharacterized protein</fullName>
    </submittedName>
</protein>
<organism evidence="1 2">
    <name type="scientific">Terrimesophilobacter mesophilus</name>
    <dbReference type="NCBI Taxonomy" id="433647"/>
    <lineage>
        <taxon>Bacteria</taxon>
        <taxon>Bacillati</taxon>
        <taxon>Actinomycetota</taxon>
        <taxon>Actinomycetes</taxon>
        <taxon>Micrococcales</taxon>
        <taxon>Microbacteriaceae</taxon>
        <taxon>Terrimesophilobacter</taxon>
    </lineage>
</organism>
<comment type="caution">
    <text evidence="1">The sequence shown here is derived from an EMBL/GenBank/DDBJ whole genome shotgun (WGS) entry which is preliminary data.</text>
</comment>
<gene>
    <name evidence="1" type="ORF">E3N84_07175</name>
</gene>
<dbReference type="EMBL" id="SOFI01000003">
    <property type="protein sequence ID" value="TFB79842.1"/>
    <property type="molecule type" value="Genomic_DNA"/>
</dbReference>
<name>A0A4R8VCL9_9MICO</name>
<reference evidence="1 2" key="1">
    <citation type="submission" date="2019-03" db="EMBL/GenBank/DDBJ databases">
        <title>Genomics of glacier-inhabiting Cryobacterium strains.</title>
        <authorList>
            <person name="Liu Q."/>
            <person name="Xin Y.-H."/>
        </authorList>
    </citation>
    <scope>NUCLEOTIDE SEQUENCE [LARGE SCALE GENOMIC DNA]</scope>
    <source>
        <strain evidence="1 2">CGMCC 1.10440</strain>
    </source>
</reference>
<evidence type="ECO:0000313" key="1">
    <source>
        <dbReference type="EMBL" id="TFB79842.1"/>
    </source>
</evidence>
<keyword evidence="2" id="KW-1185">Reference proteome</keyword>
<accession>A0A4R8VCL9</accession>
<evidence type="ECO:0000313" key="2">
    <source>
        <dbReference type="Proteomes" id="UP000298488"/>
    </source>
</evidence>
<dbReference type="SUPFAM" id="SSF140453">
    <property type="entry name" value="EsxAB dimer-like"/>
    <property type="match status" value="1"/>
</dbReference>
<dbReference type="Proteomes" id="UP000298488">
    <property type="component" value="Unassembled WGS sequence"/>
</dbReference>